<dbReference type="Proteomes" id="UP001519363">
    <property type="component" value="Unassembled WGS sequence"/>
</dbReference>
<dbReference type="RefSeq" id="WP_209707756.1">
    <property type="nucleotide sequence ID" value="NZ_JAGIOO010000001.1"/>
</dbReference>
<dbReference type="PANTHER" id="PTHR42923:SF43">
    <property type="entry name" value="AMINE OXIDASE"/>
    <property type="match status" value="1"/>
</dbReference>
<dbReference type="Gene3D" id="3.50.50.60">
    <property type="entry name" value="FAD/NAD(P)-binding domain"/>
    <property type="match status" value="1"/>
</dbReference>
<reference evidence="2 3" key="1">
    <citation type="submission" date="2021-03" db="EMBL/GenBank/DDBJ databases">
        <title>Sequencing the genomes of 1000 actinobacteria strains.</title>
        <authorList>
            <person name="Klenk H.-P."/>
        </authorList>
    </citation>
    <scope>NUCLEOTIDE SEQUENCE [LARGE SCALE GENOMIC DNA]</scope>
    <source>
        <strain evidence="2 3">DSM 44580</strain>
    </source>
</reference>
<evidence type="ECO:0000259" key="1">
    <source>
        <dbReference type="Pfam" id="PF01593"/>
    </source>
</evidence>
<dbReference type="EMBL" id="JAGIOO010000001">
    <property type="protein sequence ID" value="MBP2479441.1"/>
    <property type="molecule type" value="Genomic_DNA"/>
</dbReference>
<dbReference type="SUPFAM" id="SSF51905">
    <property type="entry name" value="FAD/NAD(P)-binding domain"/>
    <property type="match status" value="1"/>
</dbReference>
<keyword evidence="3" id="KW-1185">Reference proteome</keyword>
<evidence type="ECO:0000313" key="2">
    <source>
        <dbReference type="EMBL" id="MBP2479441.1"/>
    </source>
</evidence>
<dbReference type="PRINTS" id="PR00420">
    <property type="entry name" value="RNGMNOXGNASE"/>
</dbReference>
<comment type="caution">
    <text evidence="2">The sequence shown here is derived from an EMBL/GenBank/DDBJ whole genome shotgun (WGS) entry which is preliminary data.</text>
</comment>
<gene>
    <name evidence="2" type="ORF">JOF53_008313</name>
</gene>
<protein>
    <submittedName>
        <fullName evidence="2">Isorenieratene synthase</fullName>
    </submittedName>
</protein>
<organism evidence="2 3">
    <name type="scientific">Crossiella equi</name>
    <dbReference type="NCBI Taxonomy" id="130796"/>
    <lineage>
        <taxon>Bacteria</taxon>
        <taxon>Bacillati</taxon>
        <taxon>Actinomycetota</taxon>
        <taxon>Actinomycetes</taxon>
        <taxon>Pseudonocardiales</taxon>
        <taxon>Pseudonocardiaceae</taxon>
        <taxon>Crossiella</taxon>
    </lineage>
</organism>
<feature type="domain" description="Amine oxidase" evidence="1">
    <location>
        <begin position="35"/>
        <end position="477"/>
    </location>
</feature>
<dbReference type="Pfam" id="PF01593">
    <property type="entry name" value="Amino_oxidase"/>
    <property type="match status" value="1"/>
</dbReference>
<accession>A0ABS5ASA0</accession>
<dbReference type="InterPro" id="IPR050464">
    <property type="entry name" value="Zeta_carotene_desat/Oxidored"/>
</dbReference>
<dbReference type="PANTHER" id="PTHR42923">
    <property type="entry name" value="PROTOPORPHYRINOGEN OXIDASE"/>
    <property type="match status" value="1"/>
</dbReference>
<evidence type="ECO:0000313" key="3">
    <source>
        <dbReference type="Proteomes" id="UP001519363"/>
    </source>
</evidence>
<sequence length="510" mass="55242">MTARGDRRAELVPAPAGTRGFTGEPPVVVVVGGGIAGLASATALAERGARVVLCEREDYLGGRVGGWSTTLADGSEVTMTRGFHAFFRQYYNLRALLRRVDPAGTALAPMPDYPLWHADGHRDGFAGLPRTLPWNVLGFLRRSPTFAWRDLRGMDVRAALPMLDVSVPEVYHRLDTVDAATYLDRVRFPPAAHALAFEVFSRSFFAHPSAMSAAELLAMFHIYFLGSAEGLLFDVPTDPFPDRLWAPLGRRLTDLGAQVRTGTPVETVTRGGARRFQVRLAGATVEADAVVLALDVPGLRHLVAASPGLGDSGWRADVAALETAPPFLVSRYWLDQPVLPDRPGFVGTSGYDLLDNVTVLSAYEHEAAAWAARRGGSVVELHGYSLPEDLPRKEAADRLLAALHRVYPETKTATVLDERHELRADCPLFRPGSFARRPAVRTPEEFLVLAGDLVRVDLPVALMERAATTGFAAANTLLAGWGVAGTPLWTVPRAGRDPLLRAAARRWGGV</sequence>
<proteinExistence type="predicted"/>
<dbReference type="InterPro" id="IPR036188">
    <property type="entry name" value="FAD/NAD-bd_sf"/>
</dbReference>
<name>A0ABS5ASA0_9PSEU</name>
<dbReference type="InterPro" id="IPR002937">
    <property type="entry name" value="Amino_oxidase"/>
</dbReference>